<name>A0A8J6A9R2_GALPY</name>
<feature type="non-terminal residue" evidence="1">
    <location>
        <position position="1"/>
    </location>
</feature>
<evidence type="ECO:0000313" key="2">
    <source>
        <dbReference type="Proteomes" id="UP000700334"/>
    </source>
</evidence>
<gene>
    <name evidence="1" type="ORF">J0S82_015780</name>
</gene>
<dbReference type="Proteomes" id="UP000700334">
    <property type="component" value="Unassembled WGS sequence"/>
</dbReference>
<dbReference type="EMBL" id="JAGFMF010011645">
    <property type="protein sequence ID" value="KAG8517709.1"/>
    <property type="molecule type" value="Genomic_DNA"/>
</dbReference>
<dbReference type="AlphaFoldDB" id="A0A8J6A9R2"/>
<comment type="caution">
    <text evidence="1">The sequence shown here is derived from an EMBL/GenBank/DDBJ whole genome shotgun (WGS) entry which is preliminary data.</text>
</comment>
<proteinExistence type="predicted"/>
<reference evidence="1" key="1">
    <citation type="journal article" date="2021" name="Evol. Appl.">
        <title>The genome of the Pyrenean desman and the effects of bottlenecks and inbreeding on the genomic landscape of an endangered species.</title>
        <authorList>
            <person name="Escoda L."/>
            <person name="Castresana J."/>
        </authorList>
    </citation>
    <scope>NUCLEOTIDE SEQUENCE</scope>
    <source>
        <strain evidence="1">IBE-C5619</strain>
    </source>
</reference>
<evidence type="ECO:0000313" key="1">
    <source>
        <dbReference type="EMBL" id="KAG8517709.1"/>
    </source>
</evidence>
<feature type="non-terminal residue" evidence="1">
    <location>
        <position position="268"/>
    </location>
</feature>
<keyword evidence="2" id="KW-1185">Reference proteome</keyword>
<organism evidence="1 2">
    <name type="scientific">Galemys pyrenaicus</name>
    <name type="common">Iberian desman</name>
    <name type="synonym">Pyrenean desman</name>
    <dbReference type="NCBI Taxonomy" id="202257"/>
    <lineage>
        <taxon>Eukaryota</taxon>
        <taxon>Metazoa</taxon>
        <taxon>Chordata</taxon>
        <taxon>Craniata</taxon>
        <taxon>Vertebrata</taxon>
        <taxon>Euteleostomi</taxon>
        <taxon>Mammalia</taxon>
        <taxon>Eutheria</taxon>
        <taxon>Laurasiatheria</taxon>
        <taxon>Eulipotyphla</taxon>
        <taxon>Talpidae</taxon>
        <taxon>Galemys</taxon>
    </lineage>
</organism>
<sequence length="268" mass="29429">HIPPVVLQLLKKHENHPLGCPKVKCANKCLAPTTTSGTTTADGITAGDEEDFSSVLHLNTLSGSGVSVWDEVAGSPWEMPACPGADFGKDHLRGGAGRYITTSAIVTTIITMEKNDFSNSPRRESPLIRGPTSHFLLAQKMSDSTTVKPQLLKQASATSASRRPTDHTNKVVPCKAHSECTIQGTSRCASEWKLHTQLATRKQVGLEDMSLDGLRIHLRRWHGLKQILEIIQFQKYLSSAAFFLSKTNKQPLTRASETSRPRQTSQHR</sequence>
<protein>
    <submittedName>
        <fullName evidence="1">Uncharacterized protein</fullName>
    </submittedName>
</protein>
<accession>A0A8J6A9R2</accession>